<organism evidence="1 2">
    <name type="scientific">candidate division WOR_3 bacterium SM23_60</name>
    <dbReference type="NCBI Taxonomy" id="1703780"/>
    <lineage>
        <taxon>Bacteria</taxon>
        <taxon>Bacteria division WOR-3</taxon>
    </lineage>
</organism>
<proteinExistence type="predicted"/>
<dbReference type="AlphaFoldDB" id="A0A0S8G7E9"/>
<gene>
    <name evidence="1" type="ORF">AMJ87_11115</name>
</gene>
<dbReference type="SUPFAM" id="SSF56925">
    <property type="entry name" value="OMPA-like"/>
    <property type="match status" value="1"/>
</dbReference>
<comment type="caution">
    <text evidence="1">The sequence shown here is derived from an EMBL/GenBank/DDBJ whole genome shotgun (WGS) entry which is preliminary data.</text>
</comment>
<reference evidence="1 2" key="1">
    <citation type="journal article" date="2015" name="Microbiome">
        <title>Genomic resolution of linkages in carbon, nitrogen, and sulfur cycling among widespread estuary sediment bacteria.</title>
        <authorList>
            <person name="Baker B.J."/>
            <person name="Lazar C.S."/>
            <person name="Teske A.P."/>
            <person name="Dick G.J."/>
        </authorList>
    </citation>
    <scope>NUCLEOTIDE SEQUENCE [LARGE SCALE GENOMIC DNA]</scope>
    <source>
        <strain evidence="1">SM23_60</strain>
    </source>
</reference>
<sequence>MKRLIIVAVLFVFITTASAFPVKKSRKPLVEFGPKANLYIGSVRFGIGAELIVNPLRNLGIRMDLVEFSFGDDLTEFYMNYGGSLDALIHFPAQSINPYFYGGFSLFSFDRDRFSDTYFTFRFGLGLEHAWDRNTNVFVEPGLIIADAGGNTETIFRLSAGARLGILR</sequence>
<evidence type="ECO:0000313" key="2">
    <source>
        <dbReference type="Proteomes" id="UP000051096"/>
    </source>
</evidence>
<evidence type="ECO:0000313" key="1">
    <source>
        <dbReference type="EMBL" id="KPK68999.1"/>
    </source>
</evidence>
<dbReference type="EMBL" id="LJUO01000143">
    <property type="protein sequence ID" value="KPK68999.1"/>
    <property type="molecule type" value="Genomic_DNA"/>
</dbReference>
<dbReference type="InterPro" id="IPR011250">
    <property type="entry name" value="OMP/PagP_B-barrel"/>
</dbReference>
<evidence type="ECO:0008006" key="3">
    <source>
        <dbReference type="Google" id="ProtNLM"/>
    </source>
</evidence>
<protein>
    <recommendedName>
        <fullName evidence="3">Outer membrane protein beta-barrel domain-containing protein</fullName>
    </recommendedName>
</protein>
<accession>A0A0S8G7E9</accession>
<dbReference type="Proteomes" id="UP000051096">
    <property type="component" value="Unassembled WGS sequence"/>
</dbReference>
<name>A0A0S8G7E9_UNCW3</name>